<keyword evidence="3" id="KW-1185">Reference proteome</keyword>
<feature type="signal peptide" evidence="1">
    <location>
        <begin position="1"/>
        <end position="22"/>
    </location>
</feature>
<comment type="caution">
    <text evidence="2">The sequence shown here is derived from an EMBL/GenBank/DDBJ whole genome shotgun (WGS) entry which is preliminary data.</text>
</comment>
<keyword evidence="1" id="KW-0732">Signal</keyword>
<dbReference type="OrthoDB" id="1344211at2"/>
<gene>
    <name evidence="2" type="ORF">DFQ11_1164</name>
</gene>
<evidence type="ECO:0000313" key="3">
    <source>
        <dbReference type="Proteomes" id="UP000248054"/>
    </source>
</evidence>
<proteinExistence type="predicted"/>
<accession>A0A2V4X477</accession>
<evidence type="ECO:0000256" key="1">
    <source>
        <dbReference type="SAM" id="SignalP"/>
    </source>
</evidence>
<name>A0A2V4X477_9FLAO</name>
<dbReference type="EMBL" id="QJTD01000016">
    <property type="protein sequence ID" value="PYE78804.1"/>
    <property type="molecule type" value="Genomic_DNA"/>
</dbReference>
<evidence type="ECO:0000313" key="2">
    <source>
        <dbReference type="EMBL" id="PYE78804.1"/>
    </source>
</evidence>
<dbReference type="PROSITE" id="PS51257">
    <property type="entry name" value="PROKAR_LIPOPROTEIN"/>
    <property type="match status" value="1"/>
</dbReference>
<dbReference type="AlphaFoldDB" id="A0A2V4X477"/>
<organism evidence="2 3">
    <name type="scientific">Winogradskyella epiphytica</name>
    <dbReference type="NCBI Taxonomy" id="262005"/>
    <lineage>
        <taxon>Bacteria</taxon>
        <taxon>Pseudomonadati</taxon>
        <taxon>Bacteroidota</taxon>
        <taxon>Flavobacteriia</taxon>
        <taxon>Flavobacteriales</taxon>
        <taxon>Flavobacteriaceae</taxon>
        <taxon>Winogradskyella</taxon>
    </lineage>
</organism>
<protein>
    <recommendedName>
        <fullName evidence="4">Carboxypeptidase family protein</fullName>
    </recommendedName>
</protein>
<sequence>MKTKFDYLLLLLLMLLFTSCEDTFEPSGIETRVFGRMYDSENQIPLDNHKLRIGESNLIPGFGSAPNVDFIQYVDSTTTDSDGYFDFTFTTSGQGDIYELEVDHDYDNYFGLTDENVFGLLNQGFRIELEDLGEDKELNFEVLYFFPVNLKFTLNSDVQFLPIRIREPYSRVIDNLTETGVEISRIYYIDKNSNWQIELTRITDDGQAQRVVLDMPATNSTELTELEFNINDDDFEDY</sequence>
<dbReference type="Proteomes" id="UP000248054">
    <property type="component" value="Unassembled WGS sequence"/>
</dbReference>
<dbReference type="RefSeq" id="WP_141675564.1">
    <property type="nucleotide sequence ID" value="NZ_BMWQ01000017.1"/>
</dbReference>
<reference evidence="2 3" key="1">
    <citation type="submission" date="2018-06" db="EMBL/GenBank/DDBJ databases">
        <title>Genomic Encyclopedia of Type Strains, Phase III (KMG-III): the genomes of soil and plant-associated and newly described type strains.</title>
        <authorList>
            <person name="Whitman W."/>
        </authorList>
    </citation>
    <scope>NUCLEOTIDE SEQUENCE [LARGE SCALE GENOMIC DNA]</scope>
    <source>
        <strain evidence="2 3">CECT 7945</strain>
    </source>
</reference>
<evidence type="ECO:0008006" key="4">
    <source>
        <dbReference type="Google" id="ProtNLM"/>
    </source>
</evidence>
<feature type="chain" id="PRO_5016108606" description="Carboxypeptidase family protein" evidence="1">
    <location>
        <begin position="23"/>
        <end position="238"/>
    </location>
</feature>